<proteinExistence type="predicted"/>
<organism evidence="1 2">
    <name type="scientific">Virgisporangium aliadipatigenens</name>
    <dbReference type="NCBI Taxonomy" id="741659"/>
    <lineage>
        <taxon>Bacteria</taxon>
        <taxon>Bacillati</taxon>
        <taxon>Actinomycetota</taxon>
        <taxon>Actinomycetes</taxon>
        <taxon>Micromonosporales</taxon>
        <taxon>Micromonosporaceae</taxon>
        <taxon>Virgisporangium</taxon>
    </lineage>
</organism>
<reference evidence="1" key="1">
    <citation type="submission" date="2021-01" db="EMBL/GenBank/DDBJ databases">
        <title>Whole genome shotgun sequence of Virgisporangium aliadipatigenens NBRC 105644.</title>
        <authorList>
            <person name="Komaki H."/>
            <person name="Tamura T."/>
        </authorList>
    </citation>
    <scope>NUCLEOTIDE SEQUENCE</scope>
    <source>
        <strain evidence="1">NBRC 105644</strain>
    </source>
</reference>
<dbReference type="EMBL" id="BOPF01000071">
    <property type="protein sequence ID" value="GIJ52262.1"/>
    <property type="molecule type" value="Genomic_DNA"/>
</dbReference>
<comment type="caution">
    <text evidence="1">The sequence shown here is derived from an EMBL/GenBank/DDBJ whole genome shotgun (WGS) entry which is preliminary data.</text>
</comment>
<evidence type="ECO:0000313" key="1">
    <source>
        <dbReference type="EMBL" id="GIJ52262.1"/>
    </source>
</evidence>
<keyword evidence="2" id="KW-1185">Reference proteome</keyword>
<gene>
    <name evidence="1" type="ORF">Val02_91480</name>
</gene>
<evidence type="ECO:0000313" key="2">
    <source>
        <dbReference type="Proteomes" id="UP000619260"/>
    </source>
</evidence>
<dbReference type="AlphaFoldDB" id="A0A8J3YX16"/>
<protein>
    <submittedName>
        <fullName evidence="1">Uncharacterized protein</fullName>
    </submittedName>
</protein>
<sequence length="72" mass="8010">MNAGRLHDRLAAARRHDFVSGNAAMLKLLEGGIERCWVELPRAYMEPLDHALMAMEGTICGSTGEKGLTPWW</sequence>
<name>A0A8J3YX16_9ACTN</name>
<dbReference type="Proteomes" id="UP000619260">
    <property type="component" value="Unassembled WGS sequence"/>
</dbReference>
<accession>A0A8J3YX16</accession>